<dbReference type="RefSeq" id="WP_133868791.1">
    <property type="nucleotide sequence ID" value="NZ_SOAU01000001.1"/>
</dbReference>
<name>A0A4R7HYV3_9ACTN</name>
<reference evidence="2 3" key="1">
    <citation type="submission" date="2019-03" db="EMBL/GenBank/DDBJ databases">
        <title>Sequencing the genomes of 1000 actinobacteria strains.</title>
        <authorList>
            <person name="Klenk H.-P."/>
        </authorList>
    </citation>
    <scope>NUCLEOTIDE SEQUENCE [LARGE SCALE GENOMIC DNA]</scope>
    <source>
        <strain evidence="2 3">DSM 18936</strain>
    </source>
</reference>
<dbReference type="AlphaFoldDB" id="A0A4R7HYV3"/>
<proteinExistence type="predicted"/>
<accession>A0A4R7HYV3</accession>
<feature type="domain" description="PucR C-terminal helix-turn-helix" evidence="1">
    <location>
        <begin position="274"/>
        <end position="328"/>
    </location>
</feature>
<dbReference type="Gene3D" id="1.10.10.2840">
    <property type="entry name" value="PucR C-terminal helix-turn-helix domain"/>
    <property type="match status" value="1"/>
</dbReference>
<keyword evidence="3" id="KW-1185">Reference proteome</keyword>
<evidence type="ECO:0000313" key="3">
    <source>
        <dbReference type="Proteomes" id="UP000294558"/>
    </source>
</evidence>
<dbReference type="EMBL" id="SOAU01000001">
    <property type="protein sequence ID" value="TDT16407.1"/>
    <property type="molecule type" value="Genomic_DNA"/>
</dbReference>
<dbReference type="InterPro" id="IPR025736">
    <property type="entry name" value="PucR_C-HTH_dom"/>
</dbReference>
<gene>
    <name evidence="2" type="ORF">BDK89_1997</name>
</gene>
<dbReference type="Proteomes" id="UP000294558">
    <property type="component" value="Unassembled WGS sequence"/>
</dbReference>
<organism evidence="2 3">
    <name type="scientific">Ilumatobacter fluminis</name>
    <dbReference type="NCBI Taxonomy" id="467091"/>
    <lineage>
        <taxon>Bacteria</taxon>
        <taxon>Bacillati</taxon>
        <taxon>Actinomycetota</taxon>
        <taxon>Acidimicrobiia</taxon>
        <taxon>Acidimicrobiales</taxon>
        <taxon>Ilumatobacteraceae</taxon>
        <taxon>Ilumatobacter</taxon>
    </lineage>
</organism>
<comment type="caution">
    <text evidence="2">The sequence shown here is derived from an EMBL/GenBank/DDBJ whole genome shotgun (WGS) entry which is preliminary data.</text>
</comment>
<evidence type="ECO:0000313" key="2">
    <source>
        <dbReference type="EMBL" id="TDT16407.1"/>
    </source>
</evidence>
<evidence type="ECO:0000259" key="1">
    <source>
        <dbReference type="Pfam" id="PF13556"/>
    </source>
</evidence>
<dbReference type="OrthoDB" id="5051269at2"/>
<dbReference type="InterPro" id="IPR042070">
    <property type="entry name" value="PucR_C-HTH_sf"/>
</dbReference>
<dbReference type="Pfam" id="PF13556">
    <property type="entry name" value="HTH_30"/>
    <property type="match status" value="1"/>
</dbReference>
<protein>
    <submittedName>
        <fullName evidence="2">PucR-like helix-turn-helix protein</fullName>
    </submittedName>
</protein>
<sequence length="347" mass="37182">MQELLARLTALDTSASMSLRVIACFDELVRGGVNAHALLSAGASMAGSVAGFHDERSGRSMRVGPDGVALPDDAAAPSIERVAHTDDGLTVWIEKSPPLGMNDAMVLERLALGIGLRLGRNPPDGRRGLSSALDPDVPPHVRQQLLVALGLRPNERHRIVCLPLFATWHRHGHMVEDVVNTPFGPIHVAVVPESVIAIEANPCGIGVPMSLDDLDRSFRTAMVCLRLSAPPDVPTVVADDYGGLVELLAASHTAGPLLDVDPLDAIMAHSWGAETLDALVRAGSVRQAARLADVHHSTMQTRIDEIQRTLPFDPMDGIGRTRIGIAYLVWRLQHSTVLVAPPTAEQR</sequence>